<protein>
    <submittedName>
        <fullName evidence="1">11542_t:CDS:1</fullName>
    </submittedName>
</protein>
<gene>
    <name evidence="1" type="ORF">DERYTH_LOCUS18213</name>
</gene>
<evidence type="ECO:0000313" key="2">
    <source>
        <dbReference type="Proteomes" id="UP000789405"/>
    </source>
</evidence>
<organism evidence="1 2">
    <name type="scientific">Dentiscutata erythropus</name>
    <dbReference type="NCBI Taxonomy" id="1348616"/>
    <lineage>
        <taxon>Eukaryota</taxon>
        <taxon>Fungi</taxon>
        <taxon>Fungi incertae sedis</taxon>
        <taxon>Mucoromycota</taxon>
        <taxon>Glomeromycotina</taxon>
        <taxon>Glomeromycetes</taxon>
        <taxon>Diversisporales</taxon>
        <taxon>Gigasporaceae</taxon>
        <taxon>Dentiscutata</taxon>
    </lineage>
</organism>
<proteinExistence type="predicted"/>
<dbReference type="AlphaFoldDB" id="A0A9N9J9J7"/>
<name>A0A9N9J9J7_9GLOM</name>
<reference evidence="1" key="1">
    <citation type="submission" date="2021-06" db="EMBL/GenBank/DDBJ databases">
        <authorList>
            <person name="Kallberg Y."/>
            <person name="Tangrot J."/>
            <person name="Rosling A."/>
        </authorList>
    </citation>
    <scope>NUCLEOTIDE SEQUENCE</scope>
    <source>
        <strain evidence="1">MA453B</strain>
    </source>
</reference>
<feature type="non-terminal residue" evidence="1">
    <location>
        <position position="1"/>
    </location>
</feature>
<dbReference type="EMBL" id="CAJVPY010018161">
    <property type="protein sequence ID" value="CAG8765663.1"/>
    <property type="molecule type" value="Genomic_DNA"/>
</dbReference>
<dbReference type="Proteomes" id="UP000789405">
    <property type="component" value="Unassembled WGS sequence"/>
</dbReference>
<comment type="caution">
    <text evidence="1">The sequence shown here is derived from an EMBL/GenBank/DDBJ whole genome shotgun (WGS) entry which is preliminary data.</text>
</comment>
<sequence length="51" mass="5225">SANGTDIETHIGEFGILTAIAIIELLAFSSLLNVAADVGTSATTLNYLQSS</sequence>
<evidence type="ECO:0000313" key="1">
    <source>
        <dbReference type="EMBL" id="CAG8765663.1"/>
    </source>
</evidence>
<keyword evidence="2" id="KW-1185">Reference proteome</keyword>
<accession>A0A9N9J9J7</accession>